<sequence>MATKRVETQLTIKAVDQYSGRLRNMRAVTGRFVQEFGHGTQNVRRLVAPASLRARVREDLARRCPEPERAIADGQLRWHGHPRSIRAQKRGRRLAEVARREALQIHQVSSCSTDLALRR</sequence>
<keyword evidence="2" id="KW-1185">Reference proteome</keyword>
<proteinExistence type="predicted"/>
<accession>A0A2T5BP10</accession>
<evidence type="ECO:0000313" key="1">
    <source>
        <dbReference type="EMBL" id="PTN00748.1"/>
    </source>
</evidence>
<dbReference type="AlphaFoldDB" id="A0A2T5BP10"/>
<evidence type="ECO:0000313" key="2">
    <source>
        <dbReference type="Proteomes" id="UP000243859"/>
    </source>
</evidence>
<name>A0A2T5BP10_9RHOB</name>
<organism evidence="1 2">
    <name type="scientific">Rhodovulum imhoffii</name>
    <dbReference type="NCBI Taxonomy" id="365340"/>
    <lineage>
        <taxon>Bacteria</taxon>
        <taxon>Pseudomonadati</taxon>
        <taxon>Pseudomonadota</taxon>
        <taxon>Alphaproteobacteria</taxon>
        <taxon>Rhodobacterales</taxon>
        <taxon>Paracoccaceae</taxon>
        <taxon>Rhodovulum</taxon>
    </lineage>
</organism>
<comment type="caution">
    <text evidence="1">The sequence shown here is derived from an EMBL/GenBank/DDBJ whole genome shotgun (WGS) entry which is preliminary data.</text>
</comment>
<dbReference type="EMBL" id="QAAA01000023">
    <property type="protein sequence ID" value="PTN00748.1"/>
    <property type="molecule type" value="Genomic_DNA"/>
</dbReference>
<dbReference type="Proteomes" id="UP000243859">
    <property type="component" value="Unassembled WGS sequence"/>
</dbReference>
<reference evidence="1 2" key="1">
    <citation type="submission" date="2018-04" db="EMBL/GenBank/DDBJ databases">
        <title>Genomic Encyclopedia of Archaeal and Bacterial Type Strains, Phase II (KMG-II): from individual species to whole genera.</title>
        <authorList>
            <person name="Goeker M."/>
        </authorList>
    </citation>
    <scope>NUCLEOTIDE SEQUENCE [LARGE SCALE GENOMIC DNA]</scope>
    <source>
        <strain evidence="1 2">DSM 18064</strain>
    </source>
</reference>
<gene>
    <name evidence="1" type="ORF">C8N32_12311</name>
</gene>
<protein>
    <submittedName>
        <fullName evidence="1">Uncharacterized protein</fullName>
    </submittedName>
</protein>